<organism evidence="2 3">
    <name type="scientific">Coniella lustricola</name>
    <dbReference type="NCBI Taxonomy" id="2025994"/>
    <lineage>
        <taxon>Eukaryota</taxon>
        <taxon>Fungi</taxon>
        <taxon>Dikarya</taxon>
        <taxon>Ascomycota</taxon>
        <taxon>Pezizomycotina</taxon>
        <taxon>Sordariomycetes</taxon>
        <taxon>Sordariomycetidae</taxon>
        <taxon>Diaporthales</taxon>
        <taxon>Schizoparmaceae</taxon>
        <taxon>Coniella</taxon>
    </lineage>
</organism>
<keyword evidence="1" id="KW-0812">Transmembrane</keyword>
<protein>
    <submittedName>
        <fullName evidence="2">Uncharacterized protein</fullName>
    </submittedName>
</protein>
<keyword evidence="1" id="KW-0472">Membrane</keyword>
<reference evidence="2 3" key="1">
    <citation type="journal article" date="2018" name="Mycol. Prog.">
        <title>Coniella lustricola, a new species from submerged detritus.</title>
        <authorList>
            <person name="Raudabaugh D.B."/>
            <person name="Iturriaga T."/>
            <person name="Carver A."/>
            <person name="Mondo S."/>
            <person name="Pangilinan J."/>
            <person name="Lipzen A."/>
            <person name="He G."/>
            <person name="Amirebrahimi M."/>
            <person name="Grigoriev I.V."/>
            <person name="Miller A.N."/>
        </authorList>
    </citation>
    <scope>NUCLEOTIDE SEQUENCE [LARGE SCALE GENOMIC DNA]</scope>
    <source>
        <strain evidence="2 3">B22-T-1</strain>
    </source>
</reference>
<feature type="transmembrane region" description="Helical" evidence="1">
    <location>
        <begin position="65"/>
        <end position="83"/>
    </location>
</feature>
<dbReference type="InParanoid" id="A0A2T3A376"/>
<proteinExistence type="predicted"/>
<evidence type="ECO:0000256" key="1">
    <source>
        <dbReference type="SAM" id="Phobius"/>
    </source>
</evidence>
<name>A0A2T3A376_9PEZI</name>
<dbReference type="AlphaFoldDB" id="A0A2T3A376"/>
<accession>A0A2T3A376</accession>
<keyword evidence="3" id="KW-1185">Reference proteome</keyword>
<gene>
    <name evidence="2" type="ORF">BD289DRAFT_438153</name>
</gene>
<sequence length="84" mass="9915">MVIRKWWMNSKDGVSLVFCKPNYESGWICLFTVSILLPQLFLSSALFFLLVSEFLFVFFSSPLPHMFYSSSLPFFFPSFSWIYT</sequence>
<dbReference type="EMBL" id="KZ678487">
    <property type="protein sequence ID" value="PSR82098.1"/>
    <property type="molecule type" value="Genomic_DNA"/>
</dbReference>
<evidence type="ECO:0000313" key="3">
    <source>
        <dbReference type="Proteomes" id="UP000241462"/>
    </source>
</evidence>
<dbReference type="Proteomes" id="UP000241462">
    <property type="component" value="Unassembled WGS sequence"/>
</dbReference>
<keyword evidence="1" id="KW-1133">Transmembrane helix</keyword>
<evidence type="ECO:0000313" key="2">
    <source>
        <dbReference type="EMBL" id="PSR82098.1"/>
    </source>
</evidence>